<proteinExistence type="predicted"/>
<name>A0ABS7GSV6_9HYPH</name>
<evidence type="ECO:0000313" key="3">
    <source>
        <dbReference type="Proteomes" id="UP000717752"/>
    </source>
</evidence>
<sequence>MTSKKTTEQQQTAKPDLATNYRPLGLKAVAAASMMAKPASVKKSA</sequence>
<comment type="caution">
    <text evidence="2">The sequence shown here is derived from an EMBL/GenBank/DDBJ whole genome shotgun (WGS) entry which is preliminary data.</text>
</comment>
<evidence type="ECO:0008006" key="4">
    <source>
        <dbReference type="Google" id="ProtNLM"/>
    </source>
</evidence>
<protein>
    <recommendedName>
        <fullName evidence="4">Transcriptional regulator</fullName>
    </recommendedName>
</protein>
<reference evidence="2 3" key="1">
    <citation type="journal article" date="2021" name="MBio">
        <title>Poor Competitiveness of Bradyrhizobium in Pigeon Pea Root Colonization in Indian Soils.</title>
        <authorList>
            <person name="Chalasani D."/>
            <person name="Basu A."/>
            <person name="Pullabhotla S.V.S.R.N."/>
            <person name="Jorrin B."/>
            <person name="Neal A.L."/>
            <person name="Poole P.S."/>
            <person name="Podile A.R."/>
            <person name="Tkacz A."/>
        </authorList>
    </citation>
    <scope>NUCLEOTIDE SEQUENCE [LARGE SCALE GENOMIC DNA]</scope>
    <source>
        <strain evidence="2 3">HU56</strain>
    </source>
</reference>
<accession>A0ABS7GSV6</accession>
<dbReference type="RefSeq" id="WP_220334481.1">
    <property type="nucleotide sequence ID" value="NZ_JAEUAK010000004.1"/>
</dbReference>
<keyword evidence="3" id="KW-1185">Reference proteome</keyword>
<dbReference type="Proteomes" id="UP000717752">
    <property type="component" value="Unassembled WGS sequence"/>
</dbReference>
<organism evidence="2 3">
    <name type="scientific">Rhizobium mesosinicum</name>
    <dbReference type="NCBI Taxonomy" id="335017"/>
    <lineage>
        <taxon>Bacteria</taxon>
        <taxon>Pseudomonadati</taxon>
        <taxon>Pseudomonadota</taxon>
        <taxon>Alphaproteobacteria</taxon>
        <taxon>Hyphomicrobiales</taxon>
        <taxon>Rhizobiaceae</taxon>
        <taxon>Rhizobium/Agrobacterium group</taxon>
        <taxon>Rhizobium</taxon>
    </lineage>
</organism>
<evidence type="ECO:0000313" key="2">
    <source>
        <dbReference type="EMBL" id="MBW9053033.1"/>
    </source>
</evidence>
<feature type="region of interest" description="Disordered" evidence="1">
    <location>
        <begin position="1"/>
        <end position="22"/>
    </location>
</feature>
<feature type="compositionally biased region" description="Polar residues" evidence="1">
    <location>
        <begin position="1"/>
        <end position="13"/>
    </location>
</feature>
<dbReference type="EMBL" id="JAEUAK010000004">
    <property type="protein sequence ID" value="MBW9053033.1"/>
    <property type="molecule type" value="Genomic_DNA"/>
</dbReference>
<evidence type="ECO:0000256" key="1">
    <source>
        <dbReference type="SAM" id="MobiDB-lite"/>
    </source>
</evidence>
<gene>
    <name evidence="2" type="ORF">JNB85_11455</name>
</gene>